<evidence type="ECO:0000313" key="2">
    <source>
        <dbReference type="EnsemblPlants" id="Ma02_p23440.1"/>
    </source>
</evidence>
<accession>A0A804I625</accession>
<evidence type="ECO:0000313" key="3">
    <source>
        <dbReference type="Proteomes" id="UP000012960"/>
    </source>
</evidence>
<sequence length="155" mass="16873">MALADSVRDAGHALGILCDRNAEQRKQLEEVRAGAAPEAVAAAEQRSSELEAEVTRLKSEAVIADQRTSAQEAEVLRLRSEAKAAEEEKEGLQGLLRVTQTEARLARNEVVTLTQKLDGALAETKGASEALAAERDQRLEKDKEIIEDYKQSSGF</sequence>
<keyword evidence="1" id="KW-0175">Coiled coil</keyword>
<dbReference type="Proteomes" id="UP000012960">
    <property type="component" value="Unplaced"/>
</dbReference>
<proteinExistence type="predicted"/>
<keyword evidence="3" id="KW-1185">Reference proteome</keyword>
<organism evidence="2 3">
    <name type="scientific">Musa acuminata subsp. malaccensis</name>
    <name type="common">Wild banana</name>
    <name type="synonym">Musa malaccensis</name>
    <dbReference type="NCBI Taxonomy" id="214687"/>
    <lineage>
        <taxon>Eukaryota</taxon>
        <taxon>Viridiplantae</taxon>
        <taxon>Streptophyta</taxon>
        <taxon>Embryophyta</taxon>
        <taxon>Tracheophyta</taxon>
        <taxon>Spermatophyta</taxon>
        <taxon>Magnoliopsida</taxon>
        <taxon>Liliopsida</taxon>
        <taxon>Zingiberales</taxon>
        <taxon>Musaceae</taxon>
        <taxon>Musa</taxon>
    </lineage>
</organism>
<dbReference type="Gramene" id="Ma02_t23440.1">
    <property type="protein sequence ID" value="Ma02_p23440.1"/>
    <property type="gene ID" value="Ma02_g23440"/>
</dbReference>
<dbReference type="AlphaFoldDB" id="A0A804I625"/>
<evidence type="ECO:0000256" key="1">
    <source>
        <dbReference type="SAM" id="Coils"/>
    </source>
</evidence>
<name>A0A804I625_MUSAM</name>
<dbReference type="InParanoid" id="A0A804I625"/>
<feature type="coiled-coil region" evidence="1">
    <location>
        <begin position="40"/>
        <end position="102"/>
    </location>
</feature>
<protein>
    <submittedName>
        <fullName evidence="2">Uncharacterized protein</fullName>
    </submittedName>
</protein>
<reference evidence="2" key="1">
    <citation type="submission" date="2021-05" db="UniProtKB">
        <authorList>
            <consortium name="EnsemblPlants"/>
        </authorList>
    </citation>
    <scope>IDENTIFICATION</scope>
    <source>
        <strain evidence="2">subsp. malaccensis</strain>
    </source>
</reference>
<dbReference type="EnsemblPlants" id="Ma02_t23440.1">
    <property type="protein sequence ID" value="Ma02_p23440.1"/>
    <property type="gene ID" value="Ma02_g23440"/>
</dbReference>